<proteinExistence type="predicted"/>
<sequence>MQRIKMKNSVQILRICIHLSNGSLRYNCSILDLKDRSIVETKTAPYVTADLAIEPLQEALDKHHPKGELILHSDQGVQFTAKAFIDFCKKNRVTQSMSRAGCPYDNAAMESFFGKLKNEHLHHYYFENDEQLQTLIHDYIYGYYHHIRPHSALGGMTPMQARYA</sequence>
<gene>
    <name evidence="2" type="ORF">Q5Y73_24320</name>
</gene>
<organism evidence="2 3">
    <name type="scientific">Chengkuizengella axinellae</name>
    <dbReference type="NCBI Taxonomy" id="3064388"/>
    <lineage>
        <taxon>Bacteria</taxon>
        <taxon>Bacillati</taxon>
        <taxon>Bacillota</taxon>
        <taxon>Bacilli</taxon>
        <taxon>Bacillales</taxon>
        <taxon>Paenibacillaceae</taxon>
        <taxon>Chengkuizengella</taxon>
    </lineage>
</organism>
<feature type="domain" description="Integrase catalytic" evidence="1">
    <location>
        <begin position="1"/>
        <end position="164"/>
    </location>
</feature>
<dbReference type="EMBL" id="JAVAMP010000030">
    <property type="protein sequence ID" value="MDP5277214.1"/>
    <property type="molecule type" value="Genomic_DNA"/>
</dbReference>
<dbReference type="InterPro" id="IPR036397">
    <property type="entry name" value="RNaseH_sf"/>
</dbReference>
<dbReference type="PANTHER" id="PTHR46889:SF4">
    <property type="entry name" value="TRANSPOSASE INSO FOR INSERTION SEQUENCE ELEMENT IS911B-RELATED"/>
    <property type="match status" value="1"/>
</dbReference>
<evidence type="ECO:0000313" key="2">
    <source>
        <dbReference type="EMBL" id="MDP5277214.1"/>
    </source>
</evidence>
<dbReference type="InterPro" id="IPR050900">
    <property type="entry name" value="Transposase_IS3/IS150/IS904"/>
</dbReference>
<dbReference type="SUPFAM" id="SSF53098">
    <property type="entry name" value="Ribonuclease H-like"/>
    <property type="match status" value="1"/>
</dbReference>
<protein>
    <submittedName>
        <fullName evidence="2">Integrase core domain-containing protein</fullName>
    </submittedName>
</protein>
<reference evidence="2 3" key="1">
    <citation type="submission" date="2023-08" db="EMBL/GenBank/DDBJ databases">
        <authorList>
            <person name="Park J.-S."/>
        </authorList>
    </citation>
    <scope>NUCLEOTIDE SEQUENCE [LARGE SCALE GENOMIC DNA]</scope>
    <source>
        <strain evidence="2 3">2205SS18-9</strain>
    </source>
</reference>
<dbReference type="Proteomes" id="UP001231941">
    <property type="component" value="Unassembled WGS sequence"/>
</dbReference>
<keyword evidence="3" id="KW-1185">Reference proteome</keyword>
<evidence type="ECO:0000313" key="3">
    <source>
        <dbReference type="Proteomes" id="UP001231941"/>
    </source>
</evidence>
<dbReference type="InterPro" id="IPR001584">
    <property type="entry name" value="Integrase_cat-core"/>
</dbReference>
<accession>A0ABT9J8H0</accession>
<dbReference type="Pfam" id="PF13683">
    <property type="entry name" value="rve_3"/>
    <property type="match status" value="1"/>
</dbReference>
<dbReference type="InterPro" id="IPR012337">
    <property type="entry name" value="RNaseH-like_sf"/>
</dbReference>
<comment type="caution">
    <text evidence="2">The sequence shown here is derived from an EMBL/GenBank/DDBJ whole genome shotgun (WGS) entry which is preliminary data.</text>
</comment>
<dbReference type="PROSITE" id="PS50994">
    <property type="entry name" value="INTEGRASE"/>
    <property type="match status" value="1"/>
</dbReference>
<dbReference type="PANTHER" id="PTHR46889">
    <property type="entry name" value="TRANSPOSASE INSF FOR INSERTION SEQUENCE IS3B-RELATED"/>
    <property type="match status" value="1"/>
</dbReference>
<evidence type="ECO:0000259" key="1">
    <source>
        <dbReference type="PROSITE" id="PS50994"/>
    </source>
</evidence>
<dbReference type="Gene3D" id="3.30.420.10">
    <property type="entry name" value="Ribonuclease H-like superfamily/Ribonuclease H"/>
    <property type="match status" value="1"/>
</dbReference>
<dbReference type="RefSeq" id="WP_305994513.1">
    <property type="nucleotide sequence ID" value="NZ_JAVAMP010000030.1"/>
</dbReference>
<name>A0ABT9J8H0_9BACL</name>